<dbReference type="InterPro" id="IPR051696">
    <property type="entry name" value="DENN_Domain_GEFs"/>
</dbReference>
<feature type="region of interest" description="Disordered" evidence="1">
    <location>
        <begin position="304"/>
        <end position="325"/>
    </location>
</feature>
<evidence type="ECO:0000313" key="4">
    <source>
        <dbReference type="WBParaSite" id="SBAD_0001256001-mRNA-1"/>
    </source>
</evidence>
<organism evidence="4">
    <name type="scientific">Soboliphyme baturini</name>
    <dbReference type="NCBI Taxonomy" id="241478"/>
    <lineage>
        <taxon>Eukaryota</taxon>
        <taxon>Metazoa</taxon>
        <taxon>Ecdysozoa</taxon>
        <taxon>Nematoda</taxon>
        <taxon>Enoplea</taxon>
        <taxon>Dorylaimia</taxon>
        <taxon>Dioctophymatida</taxon>
        <taxon>Dioctophymatoidea</taxon>
        <taxon>Soboliphymatidae</taxon>
        <taxon>Soboliphyme</taxon>
    </lineage>
</organism>
<keyword evidence="3" id="KW-1185">Reference proteome</keyword>
<evidence type="ECO:0000256" key="1">
    <source>
        <dbReference type="SAM" id="MobiDB-lite"/>
    </source>
</evidence>
<protein>
    <submittedName>
        <fullName evidence="4">SNF2 domain-containing protein CLASSY 1-like</fullName>
    </submittedName>
</protein>
<dbReference type="PANTHER" id="PTHR12296">
    <property type="entry name" value="DENN DOMAIN-CONTAINING PROTEIN 4"/>
    <property type="match status" value="1"/>
</dbReference>
<reference evidence="2 3" key="2">
    <citation type="submission" date="2018-11" db="EMBL/GenBank/DDBJ databases">
        <authorList>
            <consortium name="Pathogen Informatics"/>
        </authorList>
    </citation>
    <scope>NUCLEOTIDE SEQUENCE [LARGE SCALE GENOMIC DNA]</scope>
</reference>
<proteinExistence type="predicted"/>
<dbReference type="OrthoDB" id="75250at2759"/>
<reference evidence="4" key="1">
    <citation type="submission" date="2016-06" db="UniProtKB">
        <authorList>
            <consortium name="WormBaseParasite"/>
        </authorList>
    </citation>
    <scope>IDENTIFICATION</scope>
</reference>
<sequence>MASSRSFSTLSNSSFSLSPYLGDRLTSTISEAQAKVMSKMDQLHKKSGGLAKLKSSVFSVVNDIKSLRSFEQLGYPLRASSGSLNTSDTASVAAGDRKYANEDVASVKVDECSLCMKQVGDDEIQVVHDPAFQLSSGETGTLLNYDSNGMWARETTCDATDGVEVLMCSSSKCSQCGLLLYDEEIMSGWSPDDSELKSRCNFCGNSFVPNLKVVIREFSETLPESWYYRRAPSAFDSPVASDSSLSGKLDGEGNARLLKVGSGVATTSGHKSLCKSDSSLNVADCSSRGFIHHNSVRFEPNGQAANATAVSSKSHDSRGAKPDLWRNDSDKRVDVSNIVSITVPYLSPIVLRKELENIIISEGDGVLTNESFLERHPIVYWNMVYVFQRICVPSHLLTWIPNFYLKDLRARGIAADQLPDLSKSKRRVPLVRCVYELPICREDSSDMTPLFLTPSVPPQRECNSSSLVQALFIENRVVYKTLRQQILDYLSAQNLHKPIQLLLNEHRKVSTPWDDFDHEYRVAFGKLPPKIAAMLPAYDRPPSFAVTACRKVFMPLDVC</sequence>
<dbReference type="WBParaSite" id="SBAD_0001256001-mRNA-1">
    <property type="protein sequence ID" value="SBAD_0001256001-mRNA-1"/>
    <property type="gene ID" value="SBAD_0001256001"/>
</dbReference>
<gene>
    <name evidence="2" type="ORF">SBAD_LOCUS12155</name>
</gene>
<dbReference type="GO" id="GO:0031410">
    <property type="term" value="C:cytoplasmic vesicle"/>
    <property type="evidence" value="ECO:0007669"/>
    <property type="project" value="TreeGrafter"/>
</dbReference>
<dbReference type="GO" id="GO:0005085">
    <property type="term" value="F:guanyl-nucleotide exchange factor activity"/>
    <property type="evidence" value="ECO:0007669"/>
    <property type="project" value="UniProtKB-ARBA"/>
</dbReference>
<dbReference type="EMBL" id="UZAM01017083">
    <property type="protein sequence ID" value="VDP45928.1"/>
    <property type="molecule type" value="Genomic_DNA"/>
</dbReference>
<evidence type="ECO:0000313" key="3">
    <source>
        <dbReference type="Proteomes" id="UP000270296"/>
    </source>
</evidence>
<name>A0A183J8F7_9BILA</name>
<dbReference type="Proteomes" id="UP000270296">
    <property type="component" value="Unassembled WGS sequence"/>
</dbReference>
<evidence type="ECO:0000313" key="2">
    <source>
        <dbReference type="EMBL" id="VDP45928.1"/>
    </source>
</evidence>
<feature type="compositionally biased region" description="Basic and acidic residues" evidence="1">
    <location>
        <begin position="313"/>
        <end position="325"/>
    </location>
</feature>
<dbReference type="PANTHER" id="PTHR12296:SF30">
    <property type="entry name" value="DENN DOMAIN-CONTAINING PROTEIN CRAG"/>
    <property type="match status" value="1"/>
</dbReference>
<accession>A0A183J8F7</accession>
<dbReference type="AlphaFoldDB" id="A0A183J8F7"/>
<dbReference type="GO" id="GO:0032483">
    <property type="term" value="P:regulation of Rab protein signal transduction"/>
    <property type="evidence" value="ECO:0007669"/>
    <property type="project" value="TreeGrafter"/>
</dbReference>